<accession>A0A8D5FJC6</accession>
<dbReference type="CDD" id="cd14014">
    <property type="entry name" value="STKc_PknB_like"/>
    <property type="match status" value="1"/>
</dbReference>
<dbReference type="GO" id="GO:0004674">
    <property type="term" value="F:protein serine/threonine kinase activity"/>
    <property type="evidence" value="ECO:0007669"/>
    <property type="project" value="TreeGrafter"/>
</dbReference>
<name>A0A8D5FJC6_9BACT</name>
<dbReference type="GO" id="GO:0005737">
    <property type="term" value="C:cytoplasm"/>
    <property type="evidence" value="ECO:0007669"/>
    <property type="project" value="TreeGrafter"/>
</dbReference>
<gene>
    <name evidence="5" type="ORF">DGMP_31510</name>
</gene>
<proteinExistence type="predicted"/>
<dbReference type="InterPro" id="IPR017441">
    <property type="entry name" value="Protein_kinase_ATP_BS"/>
</dbReference>
<dbReference type="InterPro" id="IPR008271">
    <property type="entry name" value="Ser/Thr_kinase_AS"/>
</dbReference>
<evidence type="ECO:0000256" key="3">
    <source>
        <dbReference type="PROSITE-ProRule" id="PRU10141"/>
    </source>
</evidence>
<dbReference type="SMART" id="SM00220">
    <property type="entry name" value="S_TKc"/>
    <property type="match status" value="1"/>
</dbReference>
<dbReference type="GO" id="GO:0005524">
    <property type="term" value="F:ATP binding"/>
    <property type="evidence" value="ECO:0007669"/>
    <property type="project" value="UniProtKB-UniRule"/>
</dbReference>
<protein>
    <recommendedName>
        <fullName evidence="4">Protein kinase domain-containing protein</fullName>
    </recommendedName>
</protein>
<reference evidence="5" key="1">
    <citation type="submission" date="2020-09" db="EMBL/GenBank/DDBJ databases">
        <title>Desulfogranum mesoprofundum gen. nov., sp. nov., a novel mesophilic, sulfate-reducing chemolithoautotroph isolated from a deep-sea hydrothermal vent chimney in the Suiyo Seamount.</title>
        <authorList>
            <person name="Hashimoto Y."/>
            <person name="Nakagawa S."/>
        </authorList>
    </citation>
    <scope>NUCLEOTIDE SEQUENCE</scope>
    <source>
        <strain evidence="5">KT2</strain>
    </source>
</reference>
<organism evidence="5 6">
    <name type="scientific">Desulfomarina profundi</name>
    <dbReference type="NCBI Taxonomy" id="2772557"/>
    <lineage>
        <taxon>Bacteria</taxon>
        <taxon>Pseudomonadati</taxon>
        <taxon>Thermodesulfobacteriota</taxon>
        <taxon>Desulfobulbia</taxon>
        <taxon>Desulfobulbales</taxon>
        <taxon>Desulfobulbaceae</taxon>
        <taxon>Desulfomarina</taxon>
    </lineage>
</organism>
<evidence type="ECO:0000259" key="4">
    <source>
        <dbReference type="PROSITE" id="PS50011"/>
    </source>
</evidence>
<dbReference type="PANTHER" id="PTHR24361:SF613">
    <property type="entry name" value="NUCLEAR RECEPTOR-BINDING PROTEIN-RELATED"/>
    <property type="match status" value="1"/>
</dbReference>
<evidence type="ECO:0000313" key="5">
    <source>
        <dbReference type="EMBL" id="BCL62458.1"/>
    </source>
</evidence>
<dbReference type="PROSITE" id="PS50011">
    <property type="entry name" value="PROTEIN_KINASE_DOM"/>
    <property type="match status" value="1"/>
</dbReference>
<keyword evidence="6" id="KW-1185">Reference proteome</keyword>
<dbReference type="EMBL" id="AP024086">
    <property type="protein sequence ID" value="BCL62458.1"/>
    <property type="molecule type" value="Genomic_DNA"/>
</dbReference>
<dbReference type="InterPro" id="IPR000719">
    <property type="entry name" value="Prot_kinase_dom"/>
</dbReference>
<dbReference type="KEGG" id="dbk:DGMP_31510"/>
<dbReference type="AlphaFoldDB" id="A0A8D5FJC6"/>
<feature type="domain" description="Protein kinase" evidence="4">
    <location>
        <begin position="180"/>
        <end position="428"/>
    </location>
</feature>
<dbReference type="InterPro" id="IPR053235">
    <property type="entry name" value="Ser_Thr_kinase"/>
</dbReference>
<dbReference type="GO" id="GO:0006974">
    <property type="term" value="P:DNA damage response"/>
    <property type="evidence" value="ECO:0007669"/>
    <property type="project" value="TreeGrafter"/>
</dbReference>
<dbReference type="PROSITE" id="PS00108">
    <property type="entry name" value="PROTEIN_KINASE_ST"/>
    <property type="match status" value="1"/>
</dbReference>
<keyword evidence="1 3" id="KW-0547">Nucleotide-binding</keyword>
<dbReference type="Proteomes" id="UP000826725">
    <property type="component" value="Chromosome"/>
</dbReference>
<keyword evidence="2 3" id="KW-0067">ATP-binding</keyword>
<evidence type="ECO:0000256" key="2">
    <source>
        <dbReference type="ARBA" id="ARBA00022840"/>
    </source>
</evidence>
<dbReference type="PANTHER" id="PTHR24361">
    <property type="entry name" value="MITOGEN-ACTIVATED KINASE KINASE KINASE"/>
    <property type="match status" value="1"/>
</dbReference>
<evidence type="ECO:0000313" key="6">
    <source>
        <dbReference type="Proteomes" id="UP000826725"/>
    </source>
</evidence>
<feature type="binding site" evidence="3">
    <location>
        <position position="209"/>
    </location>
    <ligand>
        <name>ATP</name>
        <dbReference type="ChEBI" id="CHEBI:30616"/>
    </ligand>
</feature>
<sequence length="442" mass="50243">MILQSTADTLLLFNLSPGETRLIDRLVSSFALETVSLQINNLSEYRRTDPKHQVCLVIFHVDAENNRQHLDIRQIRDHLGENVPILILIPAKNRKNIRKYLKAGADDYLLLPLNQDQFSVSFLILLEIGQTMAHAQRPQTSQDSTFAWNRLINPFRAGESYFSPRTLAGNRKTEGSFDKWEKLHRLGLGGFGVVWLVRETGTGRLAVAKTPHSPALNIRVLRSAAILKRLIHHPGICQLLEVVKHNGKFILIQEYINGPTLQELLKTRISARNREDYFSQLLSAVAFSHNHRILHRDIKPENIMISKTGKLKLLDFGIARDLSWQGAGKSSEGTLSYMAPEQYAGKSCLASDIWSLGIILYIFTTNAVPYQLYNDEYPEDMEEELRNRAPLTINPKIDRELDRIIMGCLEVDLEKRYGNGHALQQDLFKTFPLFGSGELLPP</sequence>
<dbReference type="PROSITE" id="PS00107">
    <property type="entry name" value="PROTEIN_KINASE_ATP"/>
    <property type="match status" value="1"/>
</dbReference>
<dbReference type="RefSeq" id="WP_228854811.1">
    <property type="nucleotide sequence ID" value="NZ_AP024086.1"/>
</dbReference>
<dbReference type="Pfam" id="PF00069">
    <property type="entry name" value="Pkinase"/>
    <property type="match status" value="1"/>
</dbReference>
<evidence type="ECO:0000256" key="1">
    <source>
        <dbReference type="ARBA" id="ARBA00022741"/>
    </source>
</evidence>